<dbReference type="AlphaFoldDB" id="H0HWR8"/>
<accession>H0HWR8</accession>
<dbReference type="PANTHER" id="PTHR43802">
    <property type="entry name" value="ENOYL-COA HYDRATASE"/>
    <property type="match status" value="1"/>
</dbReference>
<proteinExistence type="inferred from homology"/>
<dbReference type="PATRIC" id="fig|1107882.3.peg.4547"/>
<dbReference type="RefSeq" id="WP_008838257.1">
    <property type="nucleotide sequence ID" value="NZ_AHAM01000189.1"/>
</dbReference>
<dbReference type="Gene3D" id="1.10.12.10">
    <property type="entry name" value="Lyase 2-enoyl-coa Hydratase, Chain A, domain 2"/>
    <property type="match status" value="1"/>
</dbReference>
<keyword evidence="3" id="KW-0413">Isomerase</keyword>
<dbReference type="PROSITE" id="PS00166">
    <property type="entry name" value="ENOYL_COA_HYDRATASE"/>
    <property type="match status" value="1"/>
</dbReference>
<dbReference type="Gene3D" id="3.90.226.10">
    <property type="entry name" value="2-enoyl-CoA Hydratase, Chain A, domain 1"/>
    <property type="match status" value="1"/>
</dbReference>
<dbReference type="SUPFAM" id="SSF52096">
    <property type="entry name" value="ClpP/crotonase"/>
    <property type="match status" value="1"/>
</dbReference>
<sequence>MTASQSSLVTYSPSARDARIGRICLNRPEQRNAIDTRMALALREAVTAFEDDASARVAILGGAGPVFCAGMDLAAFAAGERPGLDDEDGFAFFVRRRRRKPIIAAVQGGAFAGGFEIMLACDLAVATIDARFALPEVKRGIIAAGGGAVRLASRMPLVVAREMLLTGDPITAARAYELGLLNTVVSTPELNAAAEDLARRIAINAPLAVAASLSLCEIAAAAGEADGWAKTVLEWRRVETSEDAREGAVAFKEKRDPVWRGA</sequence>
<dbReference type="CDD" id="cd06558">
    <property type="entry name" value="crotonase-like"/>
    <property type="match status" value="1"/>
</dbReference>
<comment type="similarity">
    <text evidence="1 2">Belongs to the enoyl-CoA hydratase/isomerase family.</text>
</comment>
<dbReference type="GO" id="GO:0016853">
    <property type="term" value="F:isomerase activity"/>
    <property type="evidence" value="ECO:0007669"/>
    <property type="project" value="UniProtKB-KW"/>
</dbReference>
<dbReference type="PANTHER" id="PTHR43802:SF1">
    <property type="entry name" value="IP11341P-RELATED"/>
    <property type="match status" value="1"/>
</dbReference>
<dbReference type="Proteomes" id="UP000003250">
    <property type="component" value="Unassembled WGS sequence"/>
</dbReference>
<name>H0HWR8_9HYPH</name>
<dbReference type="OrthoDB" id="9775794at2"/>
<reference evidence="3 4" key="1">
    <citation type="journal article" date="2012" name="J. Bacteriol.">
        <title>Draft Genome Sequence of Mesorhizobium alhagi CCNWXJ12-2T, a Novel Salt-Resistant Species Isolated from the Desert of Northwestern China.</title>
        <authorList>
            <person name="Zhou M."/>
            <person name="Chen W."/>
            <person name="Chen H."/>
            <person name="Wei G."/>
        </authorList>
    </citation>
    <scope>NUCLEOTIDE SEQUENCE [LARGE SCALE GENOMIC DNA]</scope>
    <source>
        <strain evidence="3 4">CCNWXJ12-2</strain>
    </source>
</reference>
<dbReference type="Pfam" id="PF00378">
    <property type="entry name" value="ECH_1"/>
    <property type="match status" value="1"/>
</dbReference>
<evidence type="ECO:0000313" key="4">
    <source>
        <dbReference type="Proteomes" id="UP000003250"/>
    </source>
</evidence>
<protein>
    <submittedName>
        <fullName evidence="3">Enoyl-CoA hydratase/isomerase</fullName>
    </submittedName>
</protein>
<evidence type="ECO:0000256" key="2">
    <source>
        <dbReference type="RuleBase" id="RU003707"/>
    </source>
</evidence>
<dbReference type="InterPro" id="IPR014748">
    <property type="entry name" value="Enoyl-CoA_hydra_C"/>
</dbReference>
<organism evidence="3 4">
    <name type="scientific">Mesorhizobium alhagi CCNWXJ12-2</name>
    <dbReference type="NCBI Taxonomy" id="1107882"/>
    <lineage>
        <taxon>Bacteria</taxon>
        <taxon>Pseudomonadati</taxon>
        <taxon>Pseudomonadota</taxon>
        <taxon>Alphaproteobacteria</taxon>
        <taxon>Hyphomicrobiales</taxon>
        <taxon>Phyllobacteriaceae</taxon>
        <taxon>Allomesorhizobium</taxon>
    </lineage>
</organism>
<keyword evidence="4" id="KW-1185">Reference proteome</keyword>
<dbReference type="EMBL" id="AHAM01000189">
    <property type="protein sequence ID" value="EHK54811.1"/>
    <property type="molecule type" value="Genomic_DNA"/>
</dbReference>
<gene>
    <name evidence="3" type="ORF">MAXJ12_23337</name>
</gene>
<evidence type="ECO:0000313" key="3">
    <source>
        <dbReference type="EMBL" id="EHK54811.1"/>
    </source>
</evidence>
<dbReference type="InterPro" id="IPR018376">
    <property type="entry name" value="Enoyl-CoA_hyd/isom_CS"/>
</dbReference>
<dbReference type="InterPro" id="IPR001753">
    <property type="entry name" value="Enoyl-CoA_hydra/iso"/>
</dbReference>
<dbReference type="InterPro" id="IPR029045">
    <property type="entry name" value="ClpP/crotonase-like_dom_sf"/>
</dbReference>
<evidence type="ECO:0000256" key="1">
    <source>
        <dbReference type="ARBA" id="ARBA00005254"/>
    </source>
</evidence>